<evidence type="ECO:0000313" key="4">
    <source>
        <dbReference type="EMBL" id="OGB73580.1"/>
    </source>
</evidence>
<dbReference type="NCBIfam" id="NF003819">
    <property type="entry name" value="PRK05412.1"/>
    <property type="match status" value="1"/>
</dbReference>
<comment type="function">
    <text evidence="3">Nucleotide-binding protein.</text>
</comment>
<evidence type="ECO:0000313" key="5">
    <source>
        <dbReference type="Proteomes" id="UP000178085"/>
    </source>
</evidence>
<dbReference type="Pfam" id="PF04461">
    <property type="entry name" value="YajQ"/>
    <property type="match status" value="1"/>
</dbReference>
<dbReference type="EMBL" id="METD01000001">
    <property type="protein sequence ID" value="OGB73580.1"/>
    <property type="molecule type" value="Genomic_DNA"/>
</dbReference>
<accession>A0A1F4NQA0</accession>
<sequence length="171" mass="18974">MSSDYSFDLVSEIDLQELTNALDQTRKELAVRYDFRGIPTEIKFDSNSPKGAPSGLVITTADEFKLKAVRDILESKLLRRNLSLKILGVPKNESASGGQIRSTIPLVSGISADKAKVVNKMIRDAFPKSKTQIQGETVRVVSKSIDDLQAIMQLVKSSPIVDFPVQFENYR</sequence>
<keyword evidence="1 3" id="KW-0547">Nucleotide-binding</keyword>
<dbReference type="Proteomes" id="UP000178085">
    <property type="component" value="Unassembled WGS sequence"/>
</dbReference>
<evidence type="ECO:0000256" key="3">
    <source>
        <dbReference type="HAMAP-Rule" id="MF_00632"/>
    </source>
</evidence>
<dbReference type="Gene3D" id="3.30.70.990">
    <property type="entry name" value="YajQ-like, domain 2"/>
    <property type="match status" value="1"/>
</dbReference>
<dbReference type="InterPro" id="IPR036183">
    <property type="entry name" value="YajQ-like_sf"/>
</dbReference>
<dbReference type="Gene3D" id="3.30.70.860">
    <property type="match status" value="1"/>
</dbReference>
<dbReference type="GO" id="GO:0005829">
    <property type="term" value="C:cytosol"/>
    <property type="evidence" value="ECO:0007669"/>
    <property type="project" value="TreeGrafter"/>
</dbReference>
<dbReference type="AlphaFoldDB" id="A0A1F4NQA0"/>
<organism evidence="4 5">
    <name type="scientific">candidate division Kazan bacterium RIFCSPLOWO2_01_FULL_45_19</name>
    <dbReference type="NCBI Taxonomy" id="1798538"/>
    <lineage>
        <taxon>Bacteria</taxon>
        <taxon>Bacteria division Kazan-3B-28</taxon>
    </lineage>
</organism>
<comment type="caution">
    <text evidence="4">The sequence shown here is derived from an EMBL/GenBank/DDBJ whole genome shotgun (WGS) entry which is preliminary data.</text>
</comment>
<dbReference type="SUPFAM" id="SSF89963">
    <property type="entry name" value="YajQ-like"/>
    <property type="match status" value="2"/>
</dbReference>
<dbReference type="InterPro" id="IPR035571">
    <property type="entry name" value="UPF0234-like_C"/>
</dbReference>
<dbReference type="PANTHER" id="PTHR30476:SF0">
    <property type="entry name" value="UPF0234 PROTEIN YAJQ"/>
    <property type="match status" value="1"/>
</dbReference>
<dbReference type="InterPro" id="IPR035570">
    <property type="entry name" value="UPF0234_N"/>
</dbReference>
<evidence type="ECO:0000256" key="2">
    <source>
        <dbReference type="ARBA" id="ARBA00093450"/>
    </source>
</evidence>
<dbReference type="GO" id="GO:0000166">
    <property type="term" value="F:nucleotide binding"/>
    <property type="evidence" value="ECO:0007669"/>
    <property type="project" value="UniProtKB-UniRule"/>
</dbReference>
<evidence type="ECO:0000256" key="1">
    <source>
        <dbReference type="ARBA" id="ARBA00022741"/>
    </source>
</evidence>
<reference evidence="4 5" key="1">
    <citation type="journal article" date="2016" name="Nat. Commun.">
        <title>Thousands of microbial genomes shed light on interconnected biogeochemical processes in an aquifer system.</title>
        <authorList>
            <person name="Anantharaman K."/>
            <person name="Brown C.T."/>
            <person name="Hug L.A."/>
            <person name="Sharon I."/>
            <person name="Castelle C.J."/>
            <person name="Probst A.J."/>
            <person name="Thomas B.C."/>
            <person name="Singh A."/>
            <person name="Wilkins M.J."/>
            <person name="Karaoz U."/>
            <person name="Brodie E.L."/>
            <person name="Williams K.H."/>
            <person name="Hubbard S.S."/>
            <person name="Banfield J.F."/>
        </authorList>
    </citation>
    <scope>NUCLEOTIDE SEQUENCE [LARGE SCALE GENOMIC DNA]</scope>
</reference>
<name>A0A1F4NQA0_UNCK3</name>
<dbReference type="HAMAP" id="MF_00632">
    <property type="entry name" value="UPF0234"/>
    <property type="match status" value="1"/>
</dbReference>
<dbReference type="CDD" id="cd11740">
    <property type="entry name" value="YajQ_like"/>
    <property type="match status" value="1"/>
</dbReference>
<protein>
    <recommendedName>
        <fullName evidence="3">Nucleotide-binding protein A3K51_01895</fullName>
    </recommendedName>
</protein>
<comment type="similarity">
    <text evidence="2 3">Belongs to the YajQ family.</text>
</comment>
<dbReference type="PANTHER" id="PTHR30476">
    <property type="entry name" value="UPF0234 PROTEIN YAJQ"/>
    <property type="match status" value="1"/>
</dbReference>
<gene>
    <name evidence="4" type="ORF">A3K51_01895</name>
</gene>
<dbReference type="InterPro" id="IPR007551">
    <property type="entry name" value="YajQ/Smlt4090-like"/>
</dbReference>
<proteinExistence type="inferred from homology"/>